<evidence type="ECO:0000256" key="6">
    <source>
        <dbReference type="SAM" id="SignalP"/>
    </source>
</evidence>
<evidence type="ECO:0000256" key="2">
    <source>
        <dbReference type="ARBA" id="ARBA00022771"/>
    </source>
</evidence>
<dbReference type="InterPro" id="IPR013083">
    <property type="entry name" value="Znf_RING/FYVE/PHD"/>
</dbReference>
<gene>
    <name evidence="8" type="ORF">H072_9460</name>
</gene>
<dbReference type="InterPro" id="IPR001841">
    <property type="entry name" value="Znf_RING"/>
</dbReference>
<reference evidence="9" key="2">
    <citation type="submission" date="2013-04" db="EMBL/GenBank/DDBJ databases">
        <title>Genomic mechanisms accounting for the adaptation to parasitism in nematode-trapping fungi.</title>
        <authorList>
            <person name="Ahren D.G."/>
        </authorList>
    </citation>
    <scope>NUCLEOTIDE SEQUENCE [LARGE SCALE GENOMIC DNA]</scope>
    <source>
        <strain evidence="9">CBS 200.50</strain>
    </source>
</reference>
<organism evidence="8 9">
    <name type="scientific">Dactylellina haptotyla (strain CBS 200.50)</name>
    <name type="common">Nematode-trapping fungus</name>
    <name type="synonym">Monacrosporium haptotylum</name>
    <dbReference type="NCBI Taxonomy" id="1284197"/>
    <lineage>
        <taxon>Eukaryota</taxon>
        <taxon>Fungi</taxon>
        <taxon>Dikarya</taxon>
        <taxon>Ascomycota</taxon>
        <taxon>Pezizomycotina</taxon>
        <taxon>Orbiliomycetes</taxon>
        <taxon>Orbiliales</taxon>
        <taxon>Orbiliaceae</taxon>
        <taxon>Dactylellina</taxon>
    </lineage>
</organism>
<dbReference type="OrthoDB" id="8062037at2759"/>
<evidence type="ECO:0000256" key="5">
    <source>
        <dbReference type="SAM" id="MobiDB-lite"/>
    </source>
</evidence>
<dbReference type="Gene3D" id="3.30.40.10">
    <property type="entry name" value="Zinc/RING finger domain, C3HC4 (zinc finger)"/>
    <property type="match status" value="1"/>
</dbReference>
<evidence type="ECO:0000259" key="7">
    <source>
        <dbReference type="PROSITE" id="PS50089"/>
    </source>
</evidence>
<dbReference type="OMA" id="FQDDECR"/>
<dbReference type="InterPro" id="IPR018957">
    <property type="entry name" value="Znf_C3HC4_RING-type"/>
</dbReference>
<feature type="signal peptide" evidence="6">
    <location>
        <begin position="1"/>
        <end position="20"/>
    </location>
</feature>
<evidence type="ECO:0000256" key="3">
    <source>
        <dbReference type="ARBA" id="ARBA00022833"/>
    </source>
</evidence>
<keyword evidence="1" id="KW-0479">Metal-binding</keyword>
<evidence type="ECO:0000313" key="8">
    <source>
        <dbReference type="EMBL" id="EPS36964.1"/>
    </source>
</evidence>
<evidence type="ECO:0000256" key="4">
    <source>
        <dbReference type="PROSITE-ProRule" id="PRU00175"/>
    </source>
</evidence>
<dbReference type="SMART" id="SM00184">
    <property type="entry name" value="RING"/>
    <property type="match status" value="1"/>
</dbReference>
<dbReference type="Pfam" id="PF00097">
    <property type="entry name" value="zf-C3HC4"/>
    <property type="match status" value="1"/>
</dbReference>
<comment type="caution">
    <text evidence="8">The sequence shown here is derived from an EMBL/GenBank/DDBJ whole genome shotgun (WGS) entry which is preliminary data.</text>
</comment>
<keyword evidence="2 4" id="KW-0863">Zinc-finger</keyword>
<protein>
    <recommendedName>
        <fullName evidence="7">RING-type domain-containing protein</fullName>
    </recommendedName>
</protein>
<keyword evidence="9" id="KW-1185">Reference proteome</keyword>
<keyword evidence="3" id="KW-0862">Zinc</keyword>
<dbReference type="EMBL" id="AQGS01000811">
    <property type="protein sequence ID" value="EPS36964.1"/>
    <property type="molecule type" value="Genomic_DNA"/>
</dbReference>
<dbReference type="AlphaFoldDB" id="S8A2K8"/>
<feature type="region of interest" description="Disordered" evidence="5">
    <location>
        <begin position="272"/>
        <end position="311"/>
    </location>
</feature>
<accession>S8A2K8</accession>
<dbReference type="Proteomes" id="UP000015100">
    <property type="component" value="Unassembled WGS sequence"/>
</dbReference>
<evidence type="ECO:0000313" key="9">
    <source>
        <dbReference type="Proteomes" id="UP000015100"/>
    </source>
</evidence>
<proteinExistence type="predicted"/>
<feature type="domain" description="RING-type" evidence="7">
    <location>
        <begin position="198"/>
        <end position="262"/>
    </location>
</feature>
<reference evidence="8 9" key="1">
    <citation type="journal article" date="2013" name="PLoS Genet.">
        <title>Genomic mechanisms accounting for the adaptation to parasitism in nematode-trapping fungi.</title>
        <authorList>
            <person name="Meerupati T."/>
            <person name="Andersson K.M."/>
            <person name="Friman E."/>
            <person name="Kumar D."/>
            <person name="Tunlid A."/>
            <person name="Ahren D."/>
        </authorList>
    </citation>
    <scope>NUCLEOTIDE SEQUENCE [LARGE SCALE GENOMIC DNA]</scope>
    <source>
        <strain evidence="8 9">CBS 200.50</strain>
    </source>
</reference>
<feature type="chain" id="PRO_5004560237" description="RING-type domain-containing protein" evidence="6">
    <location>
        <begin position="21"/>
        <end position="418"/>
    </location>
</feature>
<dbReference type="SUPFAM" id="SSF57850">
    <property type="entry name" value="RING/U-box"/>
    <property type="match status" value="1"/>
</dbReference>
<keyword evidence="6" id="KW-0732">Signal</keyword>
<evidence type="ECO:0000256" key="1">
    <source>
        <dbReference type="ARBA" id="ARBA00022723"/>
    </source>
</evidence>
<dbReference type="PROSITE" id="PS50089">
    <property type="entry name" value="ZF_RING_2"/>
    <property type="match status" value="1"/>
</dbReference>
<dbReference type="HOGENOM" id="CLU_657236_0_0_1"/>
<dbReference type="GO" id="GO:0008270">
    <property type="term" value="F:zinc ion binding"/>
    <property type="evidence" value="ECO:0007669"/>
    <property type="project" value="UniProtKB-KW"/>
</dbReference>
<sequence length="418" mass="47877">MRYGLWLTLTSSITLFTTLAVAPPPEVPEWENFVYFVEGEALLDNQKVVLSIEGWDVHKGTRYPEPCYKLQDTDTLSSYVFTNVKRLEINVEFYADTKLDEGFVWEFFQDDECRAENHPRMLLRSGVYSFPESARRRAGSFKLIDPLVLRFDRDPRLTRVDEVEQQFFVKDEEGEGRMRRLFDETRDKLLAGDEDILCPICRSELAEETPGKAIVGECGHGYHPECLRGWAERRNRGGRDPAEFKQRTGFPLVRVADCPQCRKMINLRTTARVPTLQRVRDQDESGDSTPPPRPNRNQFSPSIGLPSLVNSPGSELDDLMYGQYAEERVRGVPINRPTEYNFQKQYLNDNPLVDPVNYNRIGMLESVWQSNGPRIRVPNIQAGVSPLVPETDHDARQDEALSDFNGIGRSLRNGQLGK</sequence>
<dbReference type="CDD" id="cd16448">
    <property type="entry name" value="RING-H2"/>
    <property type="match status" value="1"/>
</dbReference>
<name>S8A2K8_DACHA</name>